<evidence type="ECO:0000256" key="6">
    <source>
        <dbReference type="ARBA" id="ARBA00023122"/>
    </source>
</evidence>
<keyword evidence="2 9" id="KW-0813">Transport</keyword>
<dbReference type="PANTHER" id="PTHR43117:SF4">
    <property type="entry name" value="OSMOPROTECTANT IMPORT ATP-BINDING PROTEIN OSMV"/>
    <property type="match status" value="1"/>
</dbReference>
<dbReference type="Pfam" id="PF00005">
    <property type="entry name" value="ABC_tran"/>
    <property type="match status" value="1"/>
</dbReference>
<dbReference type="InterPro" id="IPR005892">
    <property type="entry name" value="Gly-betaine_transp_ATP-bd"/>
</dbReference>
<dbReference type="GO" id="GO:0016887">
    <property type="term" value="F:ATP hydrolysis activity"/>
    <property type="evidence" value="ECO:0007669"/>
    <property type="project" value="UniProtKB-UniRule"/>
</dbReference>
<comment type="subunit">
    <text evidence="8">The complex is composed of two ATP-binding proteins (OpuCA), two transmembrane proteins (OpuCB and OpuCD) and a solute-binding protein (OpuCC).</text>
</comment>
<evidence type="ECO:0000256" key="3">
    <source>
        <dbReference type="ARBA" id="ARBA00022737"/>
    </source>
</evidence>
<dbReference type="AlphaFoldDB" id="A0A917D3Y0"/>
<dbReference type="GO" id="GO:0031460">
    <property type="term" value="P:glycine betaine transport"/>
    <property type="evidence" value="ECO:0007669"/>
    <property type="project" value="InterPro"/>
</dbReference>
<keyword evidence="3" id="KW-0677">Repeat</keyword>
<dbReference type="SUPFAM" id="SSF52540">
    <property type="entry name" value="P-loop containing nucleoside triphosphate hydrolases"/>
    <property type="match status" value="1"/>
</dbReference>
<dbReference type="FunFam" id="3.40.50.300:FF:000425">
    <property type="entry name" value="Probable ABC transporter, ATP-binding subunit"/>
    <property type="match status" value="1"/>
</dbReference>
<dbReference type="InterPro" id="IPR046342">
    <property type="entry name" value="CBS_dom_sf"/>
</dbReference>
<dbReference type="RefSeq" id="WP_188613162.1">
    <property type="nucleotide sequence ID" value="NZ_BMJT01000001.1"/>
</dbReference>
<dbReference type="GO" id="GO:0015418">
    <property type="term" value="F:ABC-type quaternary ammonium compound transporting activity"/>
    <property type="evidence" value="ECO:0007669"/>
    <property type="project" value="UniProtKB-EC"/>
</dbReference>
<dbReference type="GO" id="GO:0006865">
    <property type="term" value="P:amino acid transport"/>
    <property type="evidence" value="ECO:0007669"/>
    <property type="project" value="UniProtKB-UniRule"/>
</dbReference>
<keyword evidence="6" id="KW-0129">CBS domain</keyword>
<evidence type="ECO:0000259" key="10">
    <source>
        <dbReference type="PROSITE" id="PS50893"/>
    </source>
</evidence>
<comment type="catalytic activity">
    <reaction evidence="7">
        <text>a quaternary ammonium(out) + ATP + H2O = a quaternary ammonium(in) + ADP + phosphate + H(+)</text>
        <dbReference type="Rhea" id="RHEA:11036"/>
        <dbReference type="ChEBI" id="CHEBI:15377"/>
        <dbReference type="ChEBI" id="CHEBI:15378"/>
        <dbReference type="ChEBI" id="CHEBI:30616"/>
        <dbReference type="ChEBI" id="CHEBI:35267"/>
        <dbReference type="ChEBI" id="CHEBI:43474"/>
        <dbReference type="ChEBI" id="CHEBI:456216"/>
        <dbReference type="EC" id="7.6.2.9"/>
    </reaction>
</comment>
<dbReference type="InterPro" id="IPR017871">
    <property type="entry name" value="ABC_transporter-like_CS"/>
</dbReference>
<reference evidence="11" key="1">
    <citation type="journal article" date="2014" name="Int. J. Syst. Evol. Microbiol.">
        <title>Complete genome sequence of Corynebacterium casei LMG S-19264T (=DSM 44701T), isolated from a smear-ripened cheese.</title>
        <authorList>
            <consortium name="US DOE Joint Genome Institute (JGI-PGF)"/>
            <person name="Walter F."/>
            <person name="Albersmeier A."/>
            <person name="Kalinowski J."/>
            <person name="Ruckert C."/>
        </authorList>
    </citation>
    <scope>NUCLEOTIDE SEQUENCE</scope>
    <source>
        <strain evidence="11">CGMCC 1.15760</strain>
    </source>
</reference>
<keyword evidence="5 9" id="KW-0067">ATP-binding</keyword>
<evidence type="ECO:0000313" key="12">
    <source>
        <dbReference type="Proteomes" id="UP000616608"/>
    </source>
</evidence>
<dbReference type="Gene3D" id="3.10.580.10">
    <property type="entry name" value="CBS-domain"/>
    <property type="match status" value="1"/>
</dbReference>
<dbReference type="InterPro" id="IPR027417">
    <property type="entry name" value="P-loop_NTPase"/>
</dbReference>
<proteinExistence type="inferred from homology"/>
<feature type="domain" description="ABC transporter" evidence="10">
    <location>
        <begin position="2"/>
        <end position="236"/>
    </location>
</feature>
<dbReference type="EC" id="7.6.2.9" evidence="9"/>
<sequence>MITFHNVCKTYEKQHVIKDFSLTIHEGELFVLIGPSGSGKTTTMKMINRLIEPTKGHITIKDNDIATLNPVALRRNIGYVIQQIGLLPHLTIQENVSLVPRLKQMAVEEYHARVQELMRMVALEPSTFAERYPHELSGGQQQRIGVIRALAADPDIILMDEPFSALDPISREQLQDELIRIQQELKKTIVFVTHDMNEALKLADRVGIMQNGHLVQVDAPQQLLAHPANDFVKTFVGNQHNAMLASLLPITQIMQPAHTMYAHQTIKEAQTFMLKHQLDMLIILDRQEIYMGSVTIWAIYQQHYDPETLLQDVIQSTVAVLSHSATIEDLTALLHVQTQPITPVLNRDQRVMGVINSTEAAAYIATL</sequence>
<evidence type="ECO:0000256" key="2">
    <source>
        <dbReference type="ARBA" id="ARBA00022448"/>
    </source>
</evidence>
<dbReference type="EMBL" id="BMJT01000001">
    <property type="protein sequence ID" value="GGG11407.1"/>
    <property type="molecule type" value="Genomic_DNA"/>
</dbReference>
<dbReference type="GO" id="GO:0005886">
    <property type="term" value="C:plasma membrane"/>
    <property type="evidence" value="ECO:0007669"/>
    <property type="project" value="UniProtKB-SubCell"/>
</dbReference>
<keyword evidence="9" id="KW-0997">Cell inner membrane</keyword>
<keyword evidence="9" id="KW-1003">Cell membrane</keyword>
<comment type="subunit">
    <text evidence="9">The complex is probably composed of two ATP-binding proteins, two transmembrane proteins and a solute-binding protein.</text>
</comment>
<keyword evidence="9" id="KW-0472">Membrane</keyword>
<dbReference type="SUPFAM" id="SSF54631">
    <property type="entry name" value="CBS-domain pair"/>
    <property type="match status" value="1"/>
</dbReference>
<dbReference type="SMART" id="SM00382">
    <property type="entry name" value="AAA"/>
    <property type="match status" value="1"/>
</dbReference>
<keyword evidence="12" id="KW-1185">Reference proteome</keyword>
<dbReference type="Gene3D" id="3.40.50.300">
    <property type="entry name" value="P-loop containing nucleotide triphosphate hydrolases"/>
    <property type="match status" value="1"/>
</dbReference>
<gene>
    <name evidence="11" type="ORF">GCM10007425_02140</name>
</gene>
<reference evidence="11" key="2">
    <citation type="submission" date="2020-09" db="EMBL/GenBank/DDBJ databases">
        <authorList>
            <person name="Sun Q."/>
            <person name="Zhou Y."/>
        </authorList>
    </citation>
    <scope>NUCLEOTIDE SEQUENCE</scope>
    <source>
        <strain evidence="11">CGMCC 1.15760</strain>
    </source>
</reference>
<protein>
    <recommendedName>
        <fullName evidence="9">Quaternary amine transport ATP-binding protein</fullName>
        <ecNumber evidence="9">7.6.2.9</ecNumber>
    </recommendedName>
</protein>
<dbReference type="InterPro" id="IPR003439">
    <property type="entry name" value="ABC_transporter-like_ATP-bd"/>
</dbReference>
<evidence type="ECO:0000256" key="1">
    <source>
        <dbReference type="ARBA" id="ARBA00005417"/>
    </source>
</evidence>
<dbReference type="NCBIfam" id="TIGR01186">
    <property type="entry name" value="proV"/>
    <property type="match status" value="1"/>
</dbReference>
<dbReference type="GO" id="GO:0005524">
    <property type="term" value="F:ATP binding"/>
    <property type="evidence" value="ECO:0007669"/>
    <property type="project" value="UniProtKB-UniRule"/>
</dbReference>
<comment type="caution">
    <text evidence="11">The sequence shown here is derived from an EMBL/GenBank/DDBJ whole genome shotgun (WGS) entry which is preliminary data.</text>
</comment>
<comment type="subcellular location">
    <subcellularLocation>
        <location evidence="9">Cell inner membrane</location>
        <topology evidence="9">Peripheral membrane protein</topology>
    </subcellularLocation>
</comment>
<dbReference type="PROSITE" id="PS00211">
    <property type="entry name" value="ABC_TRANSPORTER_1"/>
    <property type="match status" value="1"/>
</dbReference>
<evidence type="ECO:0000256" key="9">
    <source>
        <dbReference type="RuleBase" id="RU369116"/>
    </source>
</evidence>
<evidence type="ECO:0000256" key="8">
    <source>
        <dbReference type="ARBA" id="ARBA00063934"/>
    </source>
</evidence>
<organism evidence="11 12">
    <name type="scientific">Lysinibacillus alkalisoli</name>
    <dbReference type="NCBI Taxonomy" id="1911548"/>
    <lineage>
        <taxon>Bacteria</taxon>
        <taxon>Bacillati</taxon>
        <taxon>Bacillota</taxon>
        <taxon>Bacilli</taxon>
        <taxon>Bacillales</taxon>
        <taxon>Bacillaceae</taxon>
        <taxon>Lysinibacillus</taxon>
    </lineage>
</organism>
<dbReference type="PROSITE" id="PS50893">
    <property type="entry name" value="ABC_TRANSPORTER_2"/>
    <property type="match status" value="1"/>
</dbReference>
<name>A0A917D3Y0_9BACI</name>
<evidence type="ECO:0000256" key="5">
    <source>
        <dbReference type="ARBA" id="ARBA00022840"/>
    </source>
</evidence>
<keyword evidence="4 9" id="KW-0547">Nucleotide-binding</keyword>
<evidence type="ECO:0000256" key="4">
    <source>
        <dbReference type="ARBA" id="ARBA00022741"/>
    </source>
</evidence>
<comment type="similarity">
    <text evidence="1 9">Belongs to the ABC transporter superfamily.</text>
</comment>
<accession>A0A917D3Y0</accession>
<dbReference type="Proteomes" id="UP000616608">
    <property type="component" value="Unassembled WGS sequence"/>
</dbReference>
<evidence type="ECO:0000256" key="7">
    <source>
        <dbReference type="ARBA" id="ARBA00052482"/>
    </source>
</evidence>
<evidence type="ECO:0000313" key="11">
    <source>
        <dbReference type="EMBL" id="GGG11407.1"/>
    </source>
</evidence>
<dbReference type="InterPro" id="IPR003593">
    <property type="entry name" value="AAA+_ATPase"/>
</dbReference>
<dbReference type="PANTHER" id="PTHR43117">
    <property type="entry name" value="OSMOPROTECTANT IMPORT ATP-BINDING PROTEIN OSMV"/>
    <property type="match status" value="1"/>
</dbReference>